<gene>
    <name evidence="2" type="ORF">PBY51_002895</name>
</gene>
<dbReference type="EMBL" id="JAUZQC010000015">
    <property type="protein sequence ID" value="KAK5858780.1"/>
    <property type="molecule type" value="Genomic_DNA"/>
</dbReference>
<evidence type="ECO:0000313" key="3">
    <source>
        <dbReference type="Proteomes" id="UP001346869"/>
    </source>
</evidence>
<sequence>MKEHVQSANPCMSTGCRQSPRRKTDAQLSMADTAATAHGSSNSKKDEAADKEPPDSRPRSTCGTWR</sequence>
<evidence type="ECO:0000313" key="2">
    <source>
        <dbReference type="EMBL" id="KAK5858780.1"/>
    </source>
</evidence>
<name>A0AAN7XDK4_ELEMC</name>
<feature type="compositionally biased region" description="Polar residues" evidence="1">
    <location>
        <begin position="1"/>
        <end position="17"/>
    </location>
</feature>
<dbReference type="PROSITE" id="PS51257">
    <property type="entry name" value="PROKAR_LIPOPROTEIN"/>
    <property type="match status" value="1"/>
</dbReference>
<feature type="compositionally biased region" description="Basic and acidic residues" evidence="1">
    <location>
        <begin position="43"/>
        <end position="58"/>
    </location>
</feature>
<comment type="caution">
    <text evidence="2">The sequence shown here is derived from an EMBL/GenBank/DDBJ whole genome shotgun (WGS) entry which is preliminary data.</text>
</comment>
<keyword evidence="3" id="KW-1185">Reference proteome</keyword>
<accession>A0AAN7XDK4</accession>
<reference evidence="2 3" key="1">
    <citation type="journal article" date="2023" name="Genes (Basel)">
        <title>Chromosome-Level Genome Assembly and Circadian Gene Repertoire of the Patagonia Blennie Eleginops maclovinus-The Closest Ancestral Proxy of Antarctic Cryonotothenioids.</title>
        <authorList>
            <person name="Cheng C.C."/>
            <person name="Rivera-Colon A.G."/>
            <person name="Minhas B.F."/>
            <person name="Wilson L."/>
            <person name="Rayamajhi N."/>
            <person name="Vargas-Chacoff L."/>
            <person name="Catchen J.M."/>
        </authorList>
    </citation>
    <scope>NUCLEOTIDE SEQUENCE [LARGE SCALE GENOMIC DNA]</scope>
    <source>
        <strain evidence="2">JMC-PN-2008</strain>
    </source>
</reference>
<evidence type="ECO:0000256" key="1">
    <source>
        <dbReference type="SAM" id="MobiDB-lite"/>
    </source>
</evidence>
<organism evidence="2 3">
    <name type="scientific">Eleginops maclovinus</name>
    <name type="common">Patagonian blennie</name>
    <name type="synonym">Eleginus maclovinus</name>
    <dbReference type="NCBI Taxonomy" id="56733"/>
    <lineage>
        <taxon>Eukaryota</taxon>
        <taxon>Metazoa</taxon>
        <taxon>Chordata</taxon>
        <taxon>Craniata</taxon>
        <taxon>Vertebrata</taxon>
        <taxon>Euteleostomi</taxon>
        <taxon>Actinopterygii</taxon>
        <taxon>Neopterygii</taxon>
        <taxon>Teleostei</taxon>
        <taxon>Neoteleostei</taxon>
        <taxon>Acanthomorphata</taxon>
        <taxon>Eupercaria</taxon>
        <taxon>Perciformes</taxon>
        <taxon>Notothenioidei</taxon>
        <taxon>Eleginopidae</taxon>
        <taxon>Eleginops</taxon>
    </lineage>
</organism>
<reference evidence="2 3" key="2">
    <citation type="journal article" date="2023" name="Mol. Biol. Evol.">
        <title>Genomics of Secondarily Temperate Adaptation in the Only Non-Antarctic Icefish.</title>
        <authorList>
            <person name="Rivera-Colon A.G."/>
            <person name="Rayamajhi N."/>
            <person name="Minhas B.F."/>
            <person name="Madrigal G."/>
            <person name="Bilyk K.T."/>
            <person name="Yoon V."/>
            <person name="Hune M."/>
            <person name="Gregory S."/>
            <person name="Cheng C.H.C."/>
            <person name="Catchen J.M."/>
        </authorList>
    </citation>
    <scope>NUCLEOTIDE SEQUENCE [LARGE SCALE GENOMIC DNA]</scope>
    <source>
        <strain evidence="2">JMC-PN-2008</strain>
    </source>
</reference>
<dbReference type="Proteomes" id="UP001346869">
    <property type="component" value="Unassembled WGS sequence"/>
</dbReference>
<feature type="region of interest" description="Disordered" evidence="1">
    <location>
        <begin position="1"/>
        <end position="66"/>
    </location>
</feature>
<dbReference type="AlphaFoldDB" id="A0AAN7XDK4"/>
<protein>
    <submittedName>
        <fullName evidence="2">Uncharacterized protein</fullName>
    </submittedName>
</protein>
<proteinExistence type="predicted"/>